<evidence type="ECO:0000313" key="3">
    <source>
        <dbReference type="Proteomes" id="UP001168877"/>
    </source>
</evidence>
<dbReference type="Proteomes" id="UP001168877">
    <property type="component" value="Unassembled WGS sequence"/>
</dbReference>
<accession>A0AA39RUR5</accession>
<organism evidence="2 3">
    <name type="scientific">Acer saccharum</name>
    <name type="common">Sugar maple</name>
    <dbReference type="NCBI Taxonomy" id="4024"/>
    <lineage>
        <taxon>Eukaryota</taxon>
        <taxon>Viridiplantae</taxon>
        <taxon>Streptophyta</taxon>
        <taxon>Embryophyta</taxon>
        <taxon>Tracheophyta</taxon>
        <taxon>Spermatophyta</taxon>
        <taxon>Magnoliopsida</taxon>
        <taxon>eudicotyledons</taxon>
        <taxon>Gunneridae</taxon>
        <taxon>Pentapetalae</taxon>
        <taxon>rosids</taxon>
        <taxon>malvids</taxon>
        <taxon>Sapindales</taxon>
        <taxon>Sapindaceae</taxon>
        <taxon>Hippocastanoideae</taxon>
        <taxon>Acereae</taxon>
        <taxon>Acer</taxon>
    </lineage>
</organism>
<comment type="caution">
    <text evidence="2">The sequence shown here is derived from an EMBL/GenBank/DDBJ whole genome shotgun (WGS) entry which is preliminary data.</text>
</comment>
<keyword evidence="3" id="KW-1185">Reference proteome</keyword>
<proteinExistence type="predicted"/>
<name>A0AA39RUR5_ACESA</name>
<gene>
    <name evidence="2" type="ORF">LWI29_003530</name>
</gene>
<dbReference type="AlphaFoldDB" id="A0AA39RUR5"/>
<sequence length="276" mass="30334">MEFPYKAIFSFSRSTAAPGDSAASSFGHTTPINNVTSLFQLFDNAQVSKPLPVPHVPRLEAEHHDVSSGSSRDSGSGHNTELQPITSIDSFHHQQLPISNSHPMVTRSKTGSLRPRVFLSECQFPSSFISEVEPKSVKAAMSDSRGKSSNVQWNKHPKKVLEVNRSSFNKPFEESATKKCLDSVGKVHKMGKQQWKLVDNHQASMDDELEDSEVLKALHQDMLNSGTIDKVTGEGSMYGVCDNVLDNCIEQVDVPGASNFDEVASKLKEAMEVAME</sequence>
<evidence type="ECO:0000256" key="1">
    <source>
        <dbReference type="SAM" id="MobiDB-lite"/>
    </source>
</evidence>
<protein>
    <submittedName>
        <fullName evidence="2">Uncharacterized protein</fullName>
    </submittedName>
</protein>
<reference evidence="2" key="2">
    <citation type="submission" date="2023-06" db="EMBL/GenBank/DDBJ databases">
        <authorList>
            <person name="Swenson N.G."/>
            <person name="Wegrzyn J.L."/>
            <person name="Mcevoy S.L."/>
        </authorList>
    </citation>
    <scope>NUCLEOTIDE SEQUENCE</scope>
    <source>
        <strain evidence="2">NS2018</strain>
        <tissue evidence="2">Leaf</tissue>
    </source>
</reference>
<reference evidence="2" key="1">
    <citation type="journal article" date="2022" name="Plant J.">
        <title>Strategies of tolerance reflected in two North American maple genomes.</title>
        <authorList>
            <person name="McEvoy S.L."/>
            <person name="Sezen U.U."/>
            <person name="Trouern-Trend A."/>
            <person name="McMahon S.M."/>
            <person name="Schaberg P.G."/>
            <person name="Yang J."/>
            <person name="Wegrzyn J.L."/>
            <person name="Swenson N.G."/>
        </authorList>
    </citation>
    <scope>NUCLEOTIDE SEQUENCE</scope>
    <source>
        <strain evidence="2">NS2018</strain>
    </source>
</reference>
<feature type="compositionally biased region" description="Low complexity" evidence="1">
    <location>
        <begin position="67"/>
        <end position="77"/>
    </location>
</feature>
<feature type="region of interest" description="Disordered" evidence="1">
    <location>
        <begin position="61"/>
        <end position="83"/>
    </location>
</feature>
<evidence type="ECO:0000313" key="2">
    <source>
        <dbReference type="EMBL" id="KAK0580564.1"/>
    </source>
</evidence>
<dbReference type="EMBL" id="JAUESC010000384">
    <property type="protein sequence ID" value="KAK0580564.1"/>
    <property type="molecule type" value="Genomic_DNA"/>
</dbReference>